<organism evidence="2 3">
    <name type="scientific">Janthinobacterium lividum</name>
    <dbReference type="NCBI Taxonomy" id="29581"/>
    <lineage>
        <taxon>Bacteria</taxon>
        <taxon>Pseudomonadati</taxon>
        <taxon>Pseudomonadota</taxon>
        <taxon>Betaproteobacteria</taxon>
        <taxon>Burkholderiales</taxon>
        <taxon>Oxalobacteraceae</taxon>
        <taxon>Janthinobacterium</taxon>
    </lineage>
</organism>
<name>A0AAJ4MT27_9BURK</name>
<feature type="chain" id="PRO_5042559789" evidence="1">
    <location>
        <begin position="29"/>
        <end position="336"/>
    </location>
</feature>
<evidence type="ECO:0000313" key="3">
    <source>
        <dbReference type="Proteomes" id="UP000662821"/>
    </source>
</evidence>
<dbReference type="AlphaFoldDB" id="A0AAJ4MT27"/>
<reference evidence="2 3" key="1">
    <citation type="submission" date="2021-03" db="EMBL/GenBank/DDBJ databases">
        <title>Draft genome sequence of Janthinobacterium sp. strain PLB02 isolated from infected primmorphs (Lubomirskia baicalensis).</title>
        <authorList>
            <person name="Chernogor L.I."/>
            <person name="Belikov S.I."/>
            <person name="Petrushin I.S."/>
        </authorList>
    </citation>
    <scope>NUCLEOTIDE SEQUENCE [LARGE SCALE GENOMIC DNA]</scope>
    <source>
        <strain evidence="2 3">PLB02</strain>
    </source>
</reference>
<sequence length="336" mass="35839">MNIPAKNTVRMLSLCAALCLPLSSMAQAIPAEDAAFVAATVPVPSPPLRLSAHPEIRADVLKLLGYARGSYTQGDTLIARQVLDSMHSLDDITRTMLPDGRSVLASIDASTHGAWRAAMLFDPQRKLLALGLVNGHCQTAIGDAAPACLPSTHAVLTLFLPPGAEDEMAAPLLVWARQLPTMLAQAAPEQRQSIAVVEYITTRPGQPGWEQRDVPPGFPASLLHLLLPNAELNSSSSGGKLIAPAGLAGLPMRTPTEAAEAGDEPMPDTSITLRSYADFHWVLNTYAKLAKGAQVKGHDEKVVFTGSDTSGRYTVTLREPDKENGVFITVASWRTK</sequence>
<accession>A0AAJ4MT27</accession>
<evidence type="ECO:0000313" key="2">
    <source>
        <dbReference type="EMBL" id="QSX96428.1"/>
    </source>
</evidence>
<evidence type="ECO:0000256" key="1">
    <source>
        <dbReference type="SAM" id="SignalP"/>
    </source>
</evidence>
<protein>
    <submittedName>
        <fullName evidence="2">Uncharacterized protein</fullName>
    </submittedName>
</protein>
<dbReference type="EMBL" id="CP071520">
    <property type="protein sequence ID" value="QSX96428.1"/>
    <property type="molecule type" value="Genomic_DNA"/>
</dbReference>
<dbReference type="RefSeq" id="WP_151091688.1">
    <property type="nucleotide sequence ID" value="NZ_CP071520.1"/>
</dbReference>
<dbReference type="Proteomes" id="UP000662821">
    <property type="component" value="Chromosome"/>
</dbReference>
<gene>
    <name evidence="2" type="ORF">J3P46_00040</name>
</gene>
<proteinExistence type="predicted"/>
<feature type="signal peptide" evidence="1">
    <location>
        <begin position="1"/>
        <end position="28"/>
    </location>
</feature>
<keyword evidence="1" id="KW-0732">Signal</keyword>